<dbReference type="PANTHER" id="PTHR12832:SF11">
    <property type="entry name" value="LD23868P"/>
    <property type="match status" value="1"/>
</dbReference>
<evidence type="ECO:0000313" key="6">
    <source>
        <dbReference type="RefSeq" id="XP_014662643.1"/>
    </source>
</evidence>
<evidence type="ECO:0000313" key="5">
    <source>
        <dbReference type="RefSeq" id="XP_014662642.1"/>
    </source>
</evidence>
<proteinExistence type="inferred from homology"/>
<dbReference type="InterPro" id="IPR008862">
    <property type="entry name" value="Tcp11"/>
</dbReference>
<dbReference type="Pfam" id="PF05794">
    <property type="entry name" value="Tcp11"/>
    <property type="match status" value="1"/>
</dbReference>
<feature type="region of interest" description="Disordered" evidence="2">
    <location>
        <begin position="1"/>
        <end position="58"/>
    </location>
</feature>
<dbReference type="RefSeq" id="XP_014662642.1">
    <property type="nucleotide sequence ID" value="XM_014807156.1"/>
</dbReference>
<gene>
    <name evidence="4 5 6" type="primary">LOC106805527</name>
</gene>
<dbReference type="Proteomes" id="UP000695022">
    <property type="component" value="Unplaced"/>
</dbReference>
<evidence type="ECO:0000313" key="3">
    <source>
        <dbReference type="Proteomes" id="UP000695022"/>
    </source>
</evidence>
<protein>
    <submittedName>
        <fullName evidence="4 5">T-complex protein 11-like protein 1 isoform X1</fullName>
    </submittedName>
</protein>
<feature type="region of interest" description="Disordered" evidence="2">
    <location>
        <begin position="516"/>
        <end position="537"/>
    </location>
</feature>
<evidence type="ECO:0000256" key="2">
    <source>
        <dbReference type="SAM" id="MobiDB-lite"/>
    </source>
</evidence>
<evidence type="ECO:0000256" key="1">
    <source>
        <dbReference type="ARBA" id="ARBA00010954"/>
    </source>
</evidence>
<reference evidence="4 5" key="1">
    <citation type="submission" date="2025-05" db="UniProtKB">
        <authorList>
            <consortium name="RefSeq"/>
        </authorList>
    </citation>
    <scope>IDENTIFICATION</scope>
</reference>
<name>A0ABM1DRS1_PRICU</name>
<organism evidence="3 5">
    <name type="scientific">Priapulus caudatus</name>
    <name type="common">Priapulid worm</name>
    <dbReference type="NCBI Taxonomy" id="37621"/>
    <lineage>
        <taxon>Eukaryota</taxon>
        <taxon>Metazoa</taxon>
        <taxon>Ecdysozoa</taxon>
        <taxon>Scalidophora</taxon>
        <taxon>Priapulida</taxon>
        <taxon>Priapulimorpha</taxon>
        <taxon>Priapulimorphida</taxon>
        <taxon>Priapulidae</taxon>
        <taxon>Priapulus</taxon>
    </lineage>
</organism>
<feature type="compositionally biased region" description="Basic and acidic residues" evidence="2">
    <location>
        <begin position="1"/>
        <end position="15"/>
    </location>
</feature>
<sequence length="537" mass="60607">MDDDHQTSAEGKDGAEAIPDEAAEAVPESEVGSQSRNVAAAPAEIPKRQRLNTPPSQLPFMVAASPPKFVSLEELMKVASGVTNMALAHEIAVDQNFKLKKVELPENSVEKHFQVIMHQAFWDMLMAQLRDDPPRYDQAMSLLKEVKEGLISLLLPQHTRLRSQVNEVLDLDLIRQKAEHDAIDINIYAQFILSVMAKLCAPVWDDKIKELTEIKEIVPLYRGILEMIEHMKLDMANFTLQQLRPTIQQHSVEYERVKFQEFLDTHPGDGLEFTRKWLKLNKDKLLVVDSPPEGDLIRELNRNRVVSPTSIIARSYLDLLEWDDKKIFPETLLMDQSRFLELRDKTERIKLVASILLVTYNTVGGAISGITGFKEKLKDQINILLQDVNDRDISTKIVNVAEQIEKEVNACLEKHGYPMLEGDRPMVLKGQIKDVIESNHPVHKLISSRVMEFIKHVTTTTTASPIKVPPGLAAMSVELMQVSGQFLRLVSHNRSVFGQYYANIIRELLGIESPQAESTPKAESTTAAVSTCNDVKE</sequence>
<dbReference type="RefSeq" id="XP_014662643.1">
    <property type="nucleotide sequence ID" value="XM_014807157.1"/>
</dbReference>
<dbReference type="GeneID" id="106805527"/>
<accession>A0ABM1DRS1</accession>
<dbReference type="RefSeq" id="XP_014662641.1">
    <property type="nucleotide sequence ID" value="XM_014807155.1"/>
</dbReference>
<comment type="similarity">
    <text evidence="1">Belongs to the TCP11 family.</text>
</comment>
<evidence type="ECO:0000313" key="4">
    <source>
        <dbReference type="RefSeq" id="XP_014662641.1"/>
    </source>
</evidence>
<dbReference type="PANTHER" id="PTHR12832">
    <property type="entry name" value="TESTIS-SPECIFIC PROTEIN PBS13 T-COMPLEX 11"/>
    <property type="match status" value="1"/>
</dbReference>
<keyword evidence="3" id="KW-1185">Reference proteome</keyword>